<dbReference type="Proteomes" id="UP001596425">
    <property type="component" value="Unassembled WGS sequence"/>
</dbReference>
<accession>A0ABW1YRW9</accession>
<feature type="domain" description="TonB-dependent receptor-like beta-barrel" evidence="14">
    <location>
        <begin position="295"/>
        <end position="692"/>
    </location>
</feature>
<comment type="caution">
    <text evidence="16">The sequence shown here is derived from an EMBL/GenBank/DDBJ whole genome shotgun (WGS) entry which is preliminary data.</text>
</comment>
<keyword evidence="5 11" id="KW-0812">Transmembrane</keyword>
<keyword evidence="2 11" id="KW-0813">Transport</keyword>
<keyword evidence="8 12" id="KW-0798">TonB box</keyword>
<reference evidence="17" key="1">
    <citation type="journal article" date="2019" name="Int. J. Syst. Evol. Microbiol.">
        <title>The Global Catalogue of Microorganisms (GCM) 10K type strain sequencing project: providing services to taxonomists for standard genome sequencing and annotation.</title>
        <authorList>
            <consortium name="The Broad Institute Genomics Platform"/>
            <consortium name="The Broad Institute Genome Sequencing Center for Infectious Disease"/>
            <person name="Wu L."/>
            <person name="Ma J."/>
        </authorList>
    </citation>
    <scope>NUCLEOTIDE SEQUENCE [LARGE SCALE GENOMIC DNA]</scope>
    <source>
        <strain evidence="17">CGMCC 1.13718</strain>
    </source>
</reference>
<evidence type="ECO:0000256" key="11">
    <source>
        <dbReference type="PROSITE-ProRule" id="PRU01360"/>
    </source>
</evidence>
<evidence type="ECO:0000256" key="3">
    <source>
        <dbReference type="ARBA" id="ARBA00022452"/>
    </source>
</evidence>
<name>A0ABW1YRW9_9GAMM</name>
<dbReference type="Pfam" id="PF07715">
    <property type="entry name" value="Plug"/>
    <property type="match status" value="1"/>
</dbReference>
<dbReference type="Pfam" id="PF00593">
    <property type="entry name" value="TonB_dep_Rec_b-barrel"/>
    <property type="match status" value="1"/>
</dbReference>
<evidence type="ECO:0000256" key="6">
    <source>
        <dbReference type="ARBA" id="ARBA00023004"/>
    </source>
</evidence>
<evidence type="ECO:0000256" key="1">
    <source>
        <dbReference type="ARBA" id="ARBA00004571"/>
    </source>
</evidence>
<feature type="domain" description="TonB-dependent receptor plug" evidence="15">
    <location>
        <begin position="52"/>
        <end position="161"/>
    </location>
</feature>
<protein>
    <submittedName>
        <fullName evidence="16">TonB-dependent receptor</fullName>
    </submittedName>
</protein>
<comment type="subcellular location">
    <subcellularLocation>
        <location evidence="1 11">Cell outer membrane</location>
        <topology evidence="1 11">Multi-pass membrane protein</topology>
    </subcellularLocation>
</comment>
<dbReference type="CDD" id="cd01347">
    <property type="entry name" value="ligand_gated_channel"/>
    <property type="match status" value="1"/>
</dbReference>
<keyword evidence="16" id="KW-0675">Receptor</keyword>
<keyword evidence="7" id="KW-0406">Ion transport</keyword>
<evidence type="ECO:0000313" key="16">
    <source>
        <dbReference type="EMBL" id="MFC6634312.1"/>
    </source>
</evidence>
<evidence type="ECO:0000313" key="17">
    <source>
        <dbReference type="Proteomes" id="UP001596425"/>
    </source>
</evidence>
<dbReference type="PANTHER" id="PTHR32552">
    <property type="entry name" value="FERRICHROME IRON RECEPTOR-RELATED"/>
    <property type="match status" value="1"/>
</dbReference>
<dbReference type="PANTHER" id="PTHR32552:SF81">
    <property type="entry name" value="TONB-DEPENDENT OUTER MEMBRANE RECEPTOR"/>
    <property type="match status" value="1"/>
</dbReference>
<proteinExistence type="inferred from homology"/>
<feature type="signal peptide" evidence="13">
    <location>
        <begin position="1"/>
        <end position="31"/>
    </location>
</feature>
<keyword evidence="6" id="KW-0408">Iron</keyword>
<keyword evidence="13" id="KW-0732">Signal</keyword>
<evidence type="ECO:0000256" key="5">
    <source>
        <dbReference type="ARBA" id="ARBA00022692"/>
    </source>
</evidence>
<comment type="similarity">
    <text evidence="11 12">Belongs to the TonB-dependent receptor family.</text>
</comment>
<dbReference type="SUPFAM" id="SSF56935">
    <property type="entry name" value="Porins"/>
    <property type="match status" value="1"/>
</dbReference>
<evidence type="ECO:0000256" key="7">
    <source>
        <dbReference type="ARBA" id="ARBA00023065"/>
    </source>
</evidence>
<dbReference type="Gene3D" id="2.40.170.20">
    <property type="entry name" value="TonB-dependent receptor, beta-barrel domain"/>
    <property type="match status" value="1"/>
</dbReference>
<evidence type="ECO:0000256" key="12">
    <source>
        <dbReference type="RuleBase" id="RU003357"/>
    </source>
</evidence>
<evidence type="ECO:0000259" key="15">
    <source>
        <dbReference type="Pfam" id="PF07715"/>
    </source>
</evidence>
<feature type="chain" id="PRO_5045496829" evidence="13">
    <location>
        <begin position="32"/>
        <end position="725"/>
    </location>
</feature>
<dbReference type="InterPro" id="IPR012910">
    <property type="entry name" value="Plug_dom"/>
</dbReference>
<keyword evidence="3 11" id="KW-1134">Transmembrane beta strand</keyword>
<dbReference type="InterPro" id="IPR036942">
    <property type="entry name" value="Beta-barrel_TonB_sf"/>
</dbReference>
<evidence type="ECO:0000256" key="2">
    <source>
        <dbReference type="ARBA" id="ARBA00022448"/>
    </source>
</evidence>
<dbReference type="InterPro" id="IPR039426">
    <property type="entry name" value="TonB-dep_rcpt-like"/>
</dbReference>
<dbReference type="InterPro" id="IPR000531">
    <property type="entry name" value="Beta-barrel_TonB"/>
</dbReference>
<dbReference type="EMBL" id="JBHSVR010000001">
    <property type="protein sequence ID" value="MFC6634312.1"/>
    <property type="molecule type" value="Genomic_DNA"/>
</dbReference>
<keyword evidence="9 11" id="KW-0472">Membrane</keyword>
<sequence length="725" mass="80289">MMRDATRKPLYKFHKTALALVVAMPAAAAQAEEERLVLEEVTVTAQKREESLQDTPISLAAFDSRELEVKGVHDLTDLRGNVPNLQMTPHPNNAATTRIYMRGVGMNDEQITQDASTAVYIDGVYVARSQGLAMEVADVERIEVLRGPQGTLYGRNATGGAINFVTVAPQLDEWSFKQQLSSGSRGLFRSRSTINAPIGDTAAARFSYLTSQQEGFVDNPGSGEDRYGERDRDAWRADLRWQPTHELELRYSYDQSDIGDTPSFVAAVPLYPEVAERPERGSDAVEELQANDVTSSGHSLITTWDISPDITLKSITAYRELENFQNMDFHSGVFSPAPIYKNASQRNQEQFSQEIQLLGDALDNRLEYILGLYYFEEEADTSSRTLIPSSDVASYRVGEIENTATAVFGQGTWTPGILEDRLHLTLGLRSSRDERQARRATATELLDRGMIIPGVDDDGSNDFDRISPSLVAAFDLSERVNLYAKVVDGYKTGGYNVRASSAEMFARGFDEETLVSYELGIKSQLWDDRLRLNAAVFQSDYEDIQINVQSDPDDPRITDVLNAGVATVQGLELDLTALITDGLTANLRYGYLDADYEEIIDASGADIADNFRFVESPTHSVVADLDYRVPVSFGTLAANLGYSWQDDKFTSSGIDDGRYIVGDYALLNARLSLSDIDFAGGSLRAALWGKNLQDEEYYVAHFSLGVPSAVFGEPRSYGLDVIYEY</sequence>
<dbReference type="PROSITE" id="PS52016">
    <property type="entry name" value="TONB_DEPENDENT_REC_3"/>
    <property type="match status" value="1"/>
</dbReference>
<evidence type="ECO:0000256" key="10">
    <source>
        <dbReference type="ARBA" id="ARBA00023237"/>
    </source>
</evidence>
<evidence type="ECO:0000256" key="8">
    <source>
        <dbReference type="ARBA" id="ARBA00023077"/>
    </source>
</evidence>
<gene>
    <name evidence="16" type="ORF">ACFQBM_13510</name>
</gene>
<evidence type="ECO:0000256" key="9">
    <source>
        <dbReference type="ARBA" id="ARBA00023136"/>
    </source>
</evidence>
<organism evidence="16 17">
    <name type="scientific">Microbulbifer taiwanensis</name>
    <dbReference type="NCBI Taxonomy" id="986746"/>
    <lineage>
        <taxon>Bacteria</taxon>
        <taxon>Pseudomonadati</taxon>
        <taxon>Pseudomonadota</taxon>
        <taxon>Gammaproteobacteria</taxon>
        <taxon>Cellvibrionales</taxon>
        <taxon>Microbulbiferaceae</taxon>
        <taxon>Microbulbifer</taxon>
    </lineage>
</organism>
<keyword evidence="4" id="KW-0410">Iron transport</keyword>
<evidence type="ECO:0000259" key="14">
    <source>
        <dbReference type="Pfam" id="PF00593"/>
    </source>
</evidence>
<evidence type="ECO:0000256" key="4">
    <source>
        <dbReference type="ARBA" id="ARBA00022496"/>
    </source>
</evidence>
<evidence type="ECO:0000256" key="13">
    <source>
        <dbReference type="SAM" id="SignalP"/>
    </source>
</evidence>
<keyword evidence="17" id="KW-1185">Reference proteome</keyword>
<dbReference type="RefSeq" id="WP_226865182.1">
    <property type="nucleotide sequence ID" value="NZ_JACZFR010000038.1"/>
</dbReference>
<keyword evidence="10 11" id="KW-0998">Cell outer membrane</keyword>